<proteinExistence type="predicted"/>
<organism evidence="2 3">
    <name type="scientific">Datura stramonium</name>
    <name type="common">Jimsonweed</name>
    <name type="synonym">Common thornapple</name>
    <dbReference type="NCBI Taxonomy" id="4076"/>
    <lineage>
        <taxon>Eukaryota</taxon>
        <taxon>Viridiplantae</taxon>
        <taxon>Streptophyta</taxon>
        <taxon>Embryophyta</taxon>
        <taxon>Tracheophyta</taxon>
        <taxon>Spermatophyta</taxon>
        <taxon>Magnoliopsida</taxon>
        <taxon>eudicotyledons</taxon>
        <taxon>Gunneridae</taxon>
        <taxon>Pentapetalae</taxon>
        <taxon>asterids</taxon>
        <taxon>lamiids</taxon>
        <taxon>Solanales</taxon>
        <taxon>Solanaceae</taxon>
        <taxon>Solanoideae</taxon>
        <taxon>Datureae</taxon>
        <taxon>Datura</taxon>
    </lineage>
</organism>
<reference evidence="2 3" key="1">
    <citation type="journal article" date="2021" name="BMC Genomics">
        <title>Datura genome reveals duplications of psychoactive alkaloid biosynthetic genes and high mutation rate following tissue culture.</title>
        <authorList>
            <person name="Rajewski A."/>
            <person name="Carter-House D."/>
            <person name="Stajich J."/>
            <person name="Litt A."/>
        </authorList>
    </citation>
    <scope>NUCLEOTIDE SEQUENCE [LARGE SCALE GENOMIC DNA]</scope>
    <source>
        <strain evidence="2">AR-01</strain>
    </source>
</reference>
<dbReference type="EMBL" id="JACEIK010005295">
    <property type="protein sequence ID" value="MCE0481169.1"/>
    <property type="molecule type" value="Genomic_DNA"/>
</dbReference>
<dbReference type="Proteomes" id="UP000823775">
    <property type="component" value="Unassembled WGS sequence"/>
</dbReference>
<protein>
    <submittedName>
        <fullName evidence="2">Uncharacterized protein</fullName>
    </submittedName>
</protein>
<feature type="non-terminal residue" evidence="2">
    <location>
        <position position="74"/>
    </location>
</feature>
<sequence>MARGGLPHMPACHVGQHRATQGNVRIHQRAMLGILHITRCAMPIQPRPMPHSIVPACPVLATEGFLCDRQHDME</sequence>
<name>A0ABS8VMW9_DATST</name>
<evidence type="ECO:0000313" key="2">
    <source>
        <dbReference type="EMBL" id="MCE0481169.1"/>
    </source>
</evidence>
<evidence type="ECO:0000256" key="1">
    <source>
        <dbReference type="SAM" id="MobiDB-lite"/>
    </source>
</evidence>
<accession>A0ABS8VMW9</accession>
<gene>
    <name evidence="2" type="ORF">HAX54_038668</name>
</gene>
<feature type="region of interest" description="Disordered" evidence="1">
    <location>
        <begin position="1"/>
        <end position="20"/>
    </location>
</feature>
<evidence type="ECO:0000313" key="3">
    <source>
        <dbReference type="Proteomes" id="UP000823775"/>
    </source>
</evidence>
<comment type="caution">
    <text evidence="2">The sequence shown here is derived from an EMBL/GenBank/DDBJ whole genome shotgun (WGS) entry which is preliminary data.</text>
</comment>
<keyword evidence="3" id="KW-1185">Reference proteome</keyword>